<dbReference type="EMBL" id="RCHC01000021">
    <property type="protein sequence ID" value="RLL18399.1"/>
    <property type="molecule type" value="Genomic_DNA"/>
</dbReference>
<feature type="domain" description="Knr4/Smi1-like" evidence="1">
    <location>
        <begin position="38"/>
        <end position="169"/>
    </location>
</feature>
<dbReference type="InterPro" id="IPR037883">
    <property type="entry name" value="Knr4/Smi1-like_sf"/>
</dbReference>
<dbReference type="InterPro" id="IPR018958">
    <property type="entry name" value="Knr4/Smi1-like_dom"/>
</dbReference>
<proteinExistence type="predicted"/>
<dbReference type="Gene3D" id="3.40.1580.10">
    <property type="entry name" value="SMI1/KNR4-like"/>
    <property type="match status" value="1"/>
</dbReference>
<protein>
    <submittedName>
        <fullName evidence="2">SMI1/KNR4 family protein</fullName>
    </submittedName>
</protein>
<evidence type="ECO:0000313" key="2">
    <source>
        <dbReference type="EMBL" id="RLL18399.1"/>
    </source>
</evidence>
<dbReference type="SUPFAM" id="SSF160631">
    <property type="entry name" value="SMI1/KNR4-like"/>
    <property type="match status" value="1"/>
</dbReference>
<sequence>MLILASKLLTQIYAKFINKYLKYIKKKFMPFPLEYKFISVAEEQLGFKFPEKYKAKMQIENGGEFAISLSDEDEYEDGDDIEVWWLFPFQDTSDVKRIKRTMEHLVAEHKSTCELEDFPANSVAIAHNGDGDYLLMRADEDSQLGEEIYLWRHEDNEFIYLLAPSIEVLIPSEDHYSNHQ</sequence>
<keyword evidence="3" id="KW-1185">Reference proteome</keyword>
<organism evidence="2 3">
    <name type="scientific">Acinetobacter chengduensis</name>
    <dbReference type="NCBI Taxonomy" id="2420890"/>
    <lineage>
        <taxon>Bacteria</taxon>
        <taxon>Pseudomonadati</taxon>
        <taxon>Pseudomonadota</taxon>
        <taxon>Gammaproteobacteria</taxon>
        <taxon>Moraxellales</taxon>
        <taxon>Moraxellaceae</taxon>
        <taxon>Acinetobacter</taxon>
    </lineage>
</organism>
<evidence type="ECO:0000313" key="3">
    <source>
        <dbReference type="Proteomes" id="UP000280271"/>
    </source>
</evidence>
<dbReference type="Proteomes" id="UP000280271">
    <property type="component" value="Unassembled WGS sequence"/>
</dbReference>
<reference evidence="2 3" key="1">
    <citation type="submission" date="2018-09" db="EMBL/GenBank/DDBJ databases">
        <title>The draft genome of Acinetobacter sp. strains.</title>
        <authorList>
            <person name="Qin J."/>
            <person name="Feng Y."/>
            <person name="Zong Z."/>
        </authorList>
    </citation>
    <scope>NUCLEOTIDE SEQUENCE [LARGE SCALE GENOMIC DNA]</scope>
    <source>
        <strain evidence="2 3">WCHAc060005</strain>
    </source>
</reference>
<accession>A0ABX9TSF8</accession>
<name>A0ABX9TSF8_9GAMM</name>
<gene>
    <name evidence="2" type="ORF">D9K81_15365</name>
</gene>
<comment type="caution">
    <text evidence="2">The sequence shown here is derived from an EMBL/GenBank/DDBJ whole genome shotgun (WGS) entry which is preliminary data.</text>
</comment>
<dbReference type="Pfam" id="PF09346">
    <property type="entry name" value="SMI1_KNR4"/>
    <property type="match status" value="1"/>
</dbReference>
<evidence type="ECO:0000259" key="1">
    <source>
        <dbReference type="Pfam" id="PF09346"/>
    </source>
</evidence>